<protein>
    <submittedName>
        <fullName evidence="3">SDR family oxidoreductase</fullName>
    </submittedName>
</protein>
<keyword evidence="2" id="KW-0560">Oxidoreductase</keyword>
<comment type="caution">
    <text evidence="3">The sequence shown here is derived from an EMBL/GenBank/DDBJ whole genome shotgun (WGS) entry which is preliminary data.</text>
</comment>
<dbReference type="InterPro" id="IPR002347">
    <property type="entry name" value="SDR_fam"/>
</dbReference>
<keyword evidence="4" id="KW-1185">Reference proteome</keyword>
<dbReference type="PANTHER" id="PTHR48107">
    <property type="entry name" value="NADPH-DEPENDENT ALDEHYDE REDUCTASE-LIKE PROTEIN, CHLOROPLASTIC-RELATED"/>
    <property type="match status" value="1"/>
</dbReference>
<gene>
    <name evidence="3" type="ORF">ACFPFU_21225</name>
</gene>
<dbReference type="SUPFAM" id="SSF51735">
    <property type="entry name" value="NAD(P)-binding Rossmann-fold domains"/>
    <property type="match status" value="1"/>
</dbReference>
<dbReference type="EMBL" id="JBHSJJ010000016">
    <property type="protein sequence ID" value="MFC4874239.1"/>
    <property type="molecule type" value="Genomic_DNA"/>
</dbReference>
<proteinExistence type="inferred from homology"/>
<evidence type="ECO:0000313" key="3">
    <source>
        <dbReference type="EMBL" id="MFC4874239.1"/>
    </source>
</evidence>
<dbReference type="PANTHER" id="PTHR48107:SF16">
    <property type="entry name" value="NADPH-DEPENDENT ALDEHYDE REDUCTASE 1, CHLOROPLASTIC"/>
    <property type="match status" value="1"/>
</dbReference>
<dbReference type="Proteomes" id="UP001595818">
    <property type="component" value="Unassembled WGS sequence"/>
</dbReference>
<accession>A0ABV9T772</accession>
<dbReference type="InterPro" id="IPR036291">
    <property type="entry name" value="NAD(P)-bd_dom_sf"/>
</dbReference>
<dbReference type="Gene3D" id="3.40.50.720">
    <property type="entry name" value="NAD(P)-binding Rossmann-like Domain"/>
    <property type="match status" value="1"/>
</dbReference>
<dbReference type="RefSeq" id="WP_377067890.1">
    <property type="nucleotide sequence ID" value="NZ_JBHSJJ010000016.1"/>
</dbReference>
<organism evidence="3 4">
    <name type="scientific">Negadavirga shengliensis</name>
    <dbReference type="NCBI Taxonomy" id="1389218"/>
    <lineage>
        <taxon>Bacteria</taxon>
        <taxon>Pseudomonadati</taxon>
        <taxon>Bacteroidota</taxon>
        <taxon>Cytophagia</taxon>
        <taxon>Cytophagales</taxon>
        <taxon>Cyclobacteriaceae</taxon>
        <taxon>Negadavirga</taxon>
    </lineage>
</organism>
<comment type="similarity">
    <text evidence="1">Belongs to the short-chain dehydrogenases/reductases (SDR) family.</text>
</comment>
<name>A0ABV9T772_9BACT</name>
<evidence type="ECO:0000256" key="2">
    <source>
        <dbReference type="ARBA" id="ARBA00023002"/>
    </source>
</evidence>
<sequence length="260" mass="29496">MNERKLMRDKSVLITEGNTASARIIATKFAKEGAHIVLFCDTFDDTAMHTKFLVEKNNVDCLLMIGDINDHAYCREIILTIKTKYKKLDVLINNSFTSNLSLANLPNHIREKLLEISRLKVFIYQKLTESAIKIMEPKASIINHQIVENGWGDAYWDDDGTEKDAYFNNSIKVFTEFYSKRLEKKGIRSNAIISHTTVTSPPGVGLDIRKNGFSFLGTGKNYQIGCPFSFLMSDDSLDINGEILFQKPRADVYAYGWSTV</sequence>
<reference evidence="4" key="1">
    <citation type="journal article" date="2019" name="Int. J. Syst. Evol. Microbiol.">
        <title>The Global Catalogue of Microorganisms (GCM) 10K type strain sequencing project: providing services to taxonomists for standard genome sequencing and annotation.</title>
        <authorList>
            <consortium name="The Broad Institute Genomics Platform"/>
            <consortium name="The Broad Institute Genome Sequencing Center for Infectious Disease"/>
            <person name="Wu L."/>
            <person name="Ma J."/>
        </authorList>
    </citation>
    <scope>NUCLEOTIDE SEQUENCE [LARGE SCALE GENOMIC DNA]</scope>
    <source>
        <strain evidence="4">CGMCC 4.7466</strain>
    </source>
</reference>
<evidence type="ECO:0000256" key="1">
    <source>
        <dbReference type="ARBA" id="ARBA00006484"/>
    </source>
</evidence>
<dbReference type="Pfam" id="PF13561">
    <property type="entry name" value="adh_short_C2"/>
    <property type="match status" value="1"/>
</dbReference>
<evidence type="ECO:0000313" key="4">
    <source>
        <dbReference type="Proteomes" id="UP001595818"/>
    </source>
</evidence>